<dbReference type="Proteomes" id="UP001238467">
    <property type="component" value="Unassembled WGS sequence"/>
</dbReference>
<keyword evidence="3" id="KW-1185">Reference proteome</keyword>
<evidence type="ECO:0000313" key="2">
    <source>
        <dbReference type="EMBL" id="MDQ0349718.1"/>
    </source>
</evidence>
<proteinExistence type="predicted"/>
<organism evidence="2 3">
    <name type="scientific">Ancylobacter vacuolatus</name>
    <dbReference type="NCBI Taxonomy" id="223389"/>
    <lineage>
        <taxon>Bacteria</taxon>
        <taxon>Pseudomonadati</taxon>
        <taxon>Pseudomonadota</taxon>
        <taxon>Alphaproteobacteria</taxon>
        <taxon>Hyphomicrobiales</taxon>
        <taxon>Xanthobacteraceae</taxon>
        <taxon>Ancylobacter</taxon>
    </lineage>
</organism>
<sequence length="73" mass="8123">MAEEAERIVFDRKLGMIFVRLGHTRVHGSPEYIEALGAFLFRAAEESRAGLHDAPQMPRSTWAPGEIKDIADG</sequence>
<accession>A0ABU0DMP4</accession>
<comment type="caution">
    <text evidence="2">The sequence shown here is derived from an EMBL/GenBank/DDBJ whole genome shotgun (WGS) entry which is preliminary data.</text>
</comment>
<gene>
    <name evidence="2" type="ORF">J2S76_004169</name>
</gene>
<dbReference type="RefSeq" id="WP_307063645.1">
    <property type="nucleotide sequence ID" value="NZ_JAUSUH010000012.1"/>
</dbReference>
<feature type="region of interest" description="Disordered" evidence="1">
    <location>
        <begin position="50"/>
        <end position="73"/>
    </location>
</feature>
<reference evidence="2 3" key="1">
    <citation type="submission" date="2023-07" db="EMBL/GenBank/DDBJ databases">
        <title>Genomic Encyclopedia of Type Strains, Phase IV (KMG-IV): sequencing the most valuable type-strain genomes for metagenomic binning, comparative biology and taxonomic classification.</title>
        <authorList>
            <person name="Goeker M."/>
        </authorList>
    </citation>
    <scope>NUCLEOTIDE SEQUENCE [LARGE SCALE GENOMIC DNA]</scope>
    <source>
        <strain evidence="2 3">DSM 1277</strain>
    </source>
</reference>
<name>A0ABU0DMP4_9HYPH</name>
<evidence type="ECO:0000256" key="1">
    <source>
        <dbReference type="SAM" id="MobiDB-lite"/>
    </source>
</evidence>
<evidence type="ECO:0000313" key="3">
    <source>
        <dbReference type="Proteomes" id="UP001238467"/>
    </source>
</evidence>
<protein>
    <submittedName>
        <fullName evidence="2">Uncharacterized protein</fullName>
    </submittedName>
</protein>
<dbReference type="EMBL" id="JAUSUH010000012">
    <property type="protein sequence ID" value="MDQ0349718.1"/>
    <property type="molecule type" value="Genomic_DNA"/>
</dbReference>